<keyword evidence="4" id="KW-0804">Transcription</keyword>
<evidence type="ECO:0000313" key="7">
    <source>
        <dbReference type="Proteomes" id="UP000215914"/>
    </source>
</evidence>
<keyword evidence="3 6" id="KW-0238">DNA-binding</keyword>
<evidence type="ECO:0000256" key="3">
    <source>
        <dbReference type="ARBA" id="ARBA00023125"/>
    </source>
</evidence>
<dbReference type="GO" id="GO:0003677">
    <property type="term" value="F:DNA binding"/>
    <property type="evidence" value="ECO:0007669"/>
    <property type="project" value="UniProtKB-KW"/>
</dbReference>
<proteinExistence type="predicted"/>
<accession>A0A9K3DYQ8</accession>
<evidence type="ECO:0000256" key="1">
    <source>
        <dbReference type="ARBA" id="ARBA00004123"/>
    </source>
</evidence>
<gene>
    <name evidence="6" type="ORF">HanXRQr2_Chr15g0672691</name>
</gene>
<dbReference type="SUPFAM" id="SSF101936">
    <property type="entry name" value="DNA-binding pseudobarrel domain"/>
    <property type="match status" value="1"/>
</dbReference>
<dbReference type="EMBL" id="MNCJ02000330">
    <property type="protein sequence ID" value="KAF5762773.1"/>
    <property type="molecule type" value="Genomic_DNA"/>
</dbReference>
<comment type="subcellular location">
    <subcellularLocation>
        <location evidence="1">Nucleus</location>
    </subcellularLocation>
</comment>
<dbReference type="Gene3D" id="2.40.330.10">
    <property type="entry name" value="DNA-binding pseudobarrel domain"/>
    <property type="match status" value="1"/>
</dbReference>
<dbReference type="Pfam" id="PF03754">
    <property type="entry name" value="At2g31720-like"/>
    <property type="match status" value="1"/>
</dbReference>
<name>A0A9K3DYQ8_HELAN</name>
<evidence type="ECO:0000256" key="4">
    <source>
        <dbReference type="ARBA" id="ARBA00023163"/>
    </source>
</evidence>
<evidence type="ECO:0000313" key="6">
    <source>
        <dbReference type="EMBL" id="KAF5762773.1"/>
    </source>
</evidence>
<dbReference type="Gramene" id="mRNA:HanXRQr2_Chr15g0672691">
    <property type="protein sequence ID" value="CDS:HanXRQr2_Chr15g0672691.1"/>
    <property type="gene ID" value="HanXRQr2_Chr15g0672691"/>
</dbReference>
<dbReference type="PANTHER" id="PTHR31541:SF60">
    <property type="entry name" value="TF-B3 DOMAIN-CONTAINING PROTEIN"/>
    <property type="match status" value="1"/>
</dbReference>
<protein>
    <submittedName>
        <fullName evidence="6">DNA-binding pseudobarrel domain superfamily</fullName>
    </submittedName>
</protein>
<reference evidence="6" key="1">
    <citation type="journal article" date="2017" name="Nature">
        <title>The sunflower genome provides insights into oil metabolism, flowering and Asterid evolution.</title>
        <authorList>
            <person name="Badouin H."/>
            <person name="Gouzy J."/>
            <person name="Grassa C.J."/>
            <person name="Murat F."/>
            <person name="Staton S.E."/>
            <person name="Cottret L."/>
            <person name="Lelandais-Briere C."/>
            <person name="Owens G.L."/>
            <person name="Carrere S."/>
            <person name="Mayjonade B."/>
            <person name="Legrand L."/>
            <person name="Gill N."/>
            <person name="Kane N.C."/>
            <person name="Bowers J.E."/>
            <person name="Hubner S."/>
            <person name="Bellec A."/>
            <person name="Berard A."/>
            <person name="Berges H."/>
            <person name="Blanchet N."/>
            <person name="Boniface M.C."/>
            <person name="Brunel D."/>
            <person name="Catrice O."/>
            <person name="Chaidir N."/>
            <person name="Claudel C."/>
            <person name="Donnadieu C."/>
            <person name="Faraut T."/>
            <person name="Fievet G."/>
            <person name="Helmstetter N."/>
            <person name="King M."/>
            <person name="Knapp S.J."/>
            <person name="Lai Z."/>
            <person name="Le Paslier M.C."/>
            <person name="Lippi Y."/>
            <person name="Lorenzon L."/>
            <person name="Mandel J.R."/>
            <person name="Marage G."/>
            <person name="Marchand G."/>
            <person name="Marquand E."/>
            <person name="Bret-Mestries E."/>
            <person name="Morien E."/>
            <person name="Nambeesan S."/>
            <person name="Nguyen T."/>
            <person name="Pegot-Espagnet P."/>
            <person name="Pouilly N."/>
            <person name="Raftis F."/>
            <person name="Sallet E."/>
            <person name="Schiex T."/>
            <person name="Thomas J."/>
            <person name="Vandecasteele C."/>
            <person name="Vares D."/>
            <person name="Vear F."/>
            <person name="Vautrin S."/>
            <person name="Crespi M."/>
            <person name="Mangin B."/>
            <person name="Burke J.M."/>
            <person name="Salse J."/>
            <person name="Munos S."/>
            <person name="Vincourt P."/>
            <person name="Rieseberg L.H."/>
            <person name="Langlade N.B."/>
        </authorList>
    </citation>
    <scope>NUCLEOTIDE SEQUENCE</scope>
    <source>
        <tissue evidence="6">Leaves</tissue>
    </source>
</reference>
<dbReference type="AlphaFoldDB" id="A0A9K3DYQ8"/>
<dbReference type="InterPro" id="IPR005508">
    <property type="entry name" value="At2g31720-like"/>
</dbReference>
<sequence length="219" mass="25418">MNTLLSLNVHAPFAAPSSFSFYDHSLHLEEEDGHDHREDALAADNVTIKKRKSCLLLENDNNKKRKCGPVVNNDSIVRMKWFITGEMYGLDMKLVIQKVLYESDMKKDQNRLNMPIKQLATKPHEFLTDDEIRMVDKDGIEVRVVGSMMQMYAKPLRLKKWPMKKTDNYVLKTNWNNFLADNEGLKKDVMIQVWAFRKDRQLCFAIVPVERTDAVNDAA</sequence>
<reference evidence="6" key="2">
    <citation type="submission" date="2020-06" db="EMBL/GenBank/DDBJ databases">
        <title>Helianthus annuus Genome sequencing and assembly Release 2.</title>
        <authorList>
            <person name="Gouzy J."/>
            <person name="Langlade N."/>
            <person name="Munos S."/>
        </authorList>
    </citation>
    <scope>NUCLEOTIDE SEQUENCE</scope>
    <source>
        <tissue evidence="6">Leaves</tissue>
    </source>
</reference>
<dbReference type="OrthoDB" id="1935604at2759"/>
<comment type="caution">
    <text evidence="6">The sequence shown here is derived from an EMBL/GenBank/DDBJ whole genome shotgun (WGS) entry which is preliminary data.</text>
</comment>
<organism evidence="6 7">
    <name type="scientific">Helianthus annuus</name>
    <name type="common">Common sunflower</name>
    <dbReference type="NCBI Taxonomy" id="4232"/>
    <lineage>
        <taxon>Eukaryota</taxon>
        <taxon>Viridiplantae</taxon>
        <taxon>Streptophyta</taxon>
        <taxon>Embryophyta</taxon>
        <taxon>Tracheophyta</taxon>
        <taxon>Spermatophyta</taxon>
        <taxon>Magnoliopsida</taxon>
        <taxon>eudicotyledons</taxon>
        <taxon>Gunneridae</taxon>
        <taxon>Pentapetalae</taxon>
        <taxon>asterids</taxon>
        <taxon>campanulids</taxon>
        <taxon>Asterales</taxon>
        <taxon>Asteraceae</taxon>
        <taxon>Asteroideae</taxon>
        <taxon>Heliantheae alliance</taxon>
        <taxon>Heliantheae</taxon>
        <taxon>Helianthus</taxon>
    </lineage>
</organism>
<dbReference type="InterPro" id="IPR015300">
    <property type="entry name" value="DNA-bd_pseudobarrel_sf"/>
</dbReference>
<dbReference type="PANTHER" id="PTHR31541">
    <property type="entry name" value="B3 DOMAIN PLANT PROTEIN-RELATED"/>
    <property type="match status" value="1"/>
</dbReference>
<keyword evidence="5" id="KW-0539">Nucleus</keyword>
<keyword evidence="7" id="KW-1185">Reference proteome</keyword>
<evidence type="ECO:0000256" key="2">
    <source>
        <dbReference type="ARBA" id="ARBA00023015"/>
    </source>
</evidence>
<dbReference type="Proteomes" id="UP000215914">
    <property type="component" value="Unassembled WGS sequence"/>
</dbReference>
<keyword evidence="2" id="KW-0805">Transcription regulation</keyword>
<dbReference type="GO" id="GO:0005634">
    <property type="term" value="C:nucleus"/>
    <property type="evidence" value="ECO:0007669"/>
    <property type="project" value="UniProtKB-SubCell"/>
</dbReference>
<evidence type="ECO:0000256" key="5">
    <source>
        <dbReference type="ARBA" id="ARBA00023242"/>
    </source>
</evidence>